<comment type="caution">
    <text evidence="1">The sequence shown here is derived from an EMBL/GenBank/DDBJ whole genome shotgun (WGS) entry which is preliminary data.</text>
</comment>
<keyword evidence="2" id="KW-1185">Reference proteome</keyword>
<reference evidence="1 2" key="1">
    <citation type="journal article" date="2019" name="Sci. Rep.">
        <title>Orb-weaving spider Araneus ventricosus genome elucidates the spidroin gene catalogue.</title>
        <authorList>
            <person name="Kono N."/>
            <person name="Nakamura H."/>
            <person name="Ohtoshi R."/>
            <person name="Moran D.A.P."/>
            <person name="Shinohara A."/>
            <person name="Yoshida Y."/>
            <person name="Fujiwara M."/>
            <person name="Mori M."/>
            <person name="Tomita M."/>
            <person name="Arakawa K."/>
        </authorList>
    </citation>
    <scope>NUCLEOTIDE SEQUENCE [LARGE SCALE GENOMIC DNA]</scope>
</reference>
<name>A0A4Y2ALH5_ARAVE</name>
<evidence type="ECO:0000313" key="1">
    <source>
        <dbReference type="EMBL" id="GBL80089.1"/>
    </source>
</evidence>
<gene>
    <name evidence="1" type="ORF">AVEN_161895_1</name>
</gene>
<dbReference type="Proteomes" id="UP000499080">
    <property type="component" value="Unassembled WGS sequence"/>
</dbReference>
<dbReference type="OrthoDB" id="6422073at2759"/>
<accession>A0A4Y2ALH5</accession>
<protein>
    <submittedName>
        <fullName evidence="1">Uncharacterized protein</fullName>
    </submittedName>
</protein>
<sequence>MIANCFAVHPVFDLVTFRFHAYKRRDMFDTFIPESIFSWRFGFSLSKTMTTLSSIGYVTHVHCFRYENGRMCPTEIGVVQVLPLGIPDNERKTLLVTVNNSDLKMHLADWRANVVVSDKVSKLPPNFVGEYTRAEAEQRVRDFIPRGSLVATKGLEEKRYICGLGLHVVELTTQVMPQCPKHKDLPSHFKHLPLRLWHSGNHNDCCSPAIALGFARFIEWQVLADEPKCASEAWWDDFIEPIDSMEPKQTSLSQPKQDEPNLSEPQVIFVNVKRPTKIIINVL</sequence>
<dbReference type="AlphaFoldDB" id="A0A4Y2ALH5"/>
<evidence type="ECO:0000313" key="2">
    <source>
        <dbReference type="Proteomes" id="UP000499080"/>
    </source>
</evidence>
<dbReference type="EMBL" id="BGPR01156731">
    <property type="protein sequence ID" value="GBL80089.1"/>
    <property type="molecule type" value="Genomic_DNA"/>
</dbReference>
<organism evidence="1 2">
    <name type="scientific">Araneus ventricosus</name>
    <name type="common">Orbweaver spider</name>
    <name type="synonym">Epeira ventricosa</name>
    <dbReference type="NCBI Taxonomy" id="182803"/>
    <lineage>
        <taxon>Eukaryota</taxon>
        <taxon>Metazoa</taxon>
        <taxon>Ecdysozoa</taxon>
        <taxon>Arthropoda</taxon>
        <taxon>Chelicerata</taxon>
        <taxon>Arachnida</taxon>
        <taxon>Araneae</taxon>
        <taxon>Araneomorphae</taxon>
        <taxon>Entelegynae</taxon>
        <taxon>Araneoidea</taxon>
        <taxon>Araneidae</taxon>
        <taxon>Araneus</taxon>
    </lineage>
</organism>
<proteinExistence type="predicted"/>